<keyword evidence="3" id="KW-1185">Reference proteome</keyword>
<dbReference type="Proteomes" id="UP001230915">
    <property type="component" value="Unassembled WGS sequence"/>
</dbReference>
<feature type="signal peptide" evidence="1">
    <location>
        <begin position="1"/>
        <end position="19"/>
    </location>
</feature>
<reference evidence="2 3" key="1">
    <citation type="submission" date="2023-08" db="EMBL/GenBank/DDBJ databases">
        <title>Mesonia sp. MT50, isolated from deep-sea sediment of the Mariana Trench.</title>
        <authorList>
            <person name="Fu H."/>
        </authorList>
    </citation>
    <scope>NUCLEOTIDE SEQUENCE [LARGE SCALE GENOMIC DNA]</scope>
    <source>
        <strain evidence="2 3">MT50</strain>
    </source>
</reference>
<accession>A0ABU0ZYW0</accession>
<keyword evidence="1" id="KW-0732">Signal</keyword>
<evidence type="ECO:0008006" key="4">
    <source>
        <dbReference type="Google" id="ProtNLM"/>
    </source>
</evidence>
<organism evidence="2 3">
    <name type="scientific">Mesonia profundi</name>
    <dbReference type="NCBI Taxonomy" id="3070998"/>
    <lineage>
        <taxon>Bacteria</taxon>
        <taxon>Pseudomonadati</taxon>
        <taxon>Bacteroidota</taxon>
        <taxon>Flavobacteriia</taxon>
        <taxon>Flavobacteriales</taxon>
        <taxon>Flavobacteriaceae</taxon>
        <taxon>Mesonia</taxon>
    </lineage>
</organism>
<dbReference type="RefSeq" id="WP_308863304.1">
    <property type="nucleotide sequence ID" value="NZ_JAVHUL010000006.1"/>
</dbReference>
<evidence type="ECO:0000256" key="1">
    <source>
        <dbReference type="SAM" id="SignalP"/>
    </source>
</evidence>
<feature type="chain" id="PRO_5046392119" description="Outer membrane protein beta-barrel domain-containing protein" evidence="1">
    <location>
        <begin position="20"/>
        <end position="182"/>
    </location>
</feature>
<sequence length="182" mass="20548">MNKVLFLILSLIMVQGITAQDSNDSNYTENVLRINFLSPGVEYEYAVSNTSTLSGGLGVAYGGSYPDLSGNGSGFRYLFTPFLDLQYKHFYNFEKRLAKNKNTAYNSGNFISGRIYTRGETIEGNFDRTSNYDFAVGPTWGIQRSYGKFHLLFDVGTIYYFDTKGNGNWFPIMIQLNLGFNL</sequence>
<gene>
    <name evidence="2" type="ORF">RBU60_03625</name>
</gene>
<name>A0ABU0ZYW0_9FLAO</name>
<proteinExistence type="predicted"/>
<evidence type="ECO:0000313" key="2">
    <source>
        <dbReference type="EMBL" id="MDQ7916653.1"/>
    </source>
</evidence>
<evidence type="ECO:0000313" key="3">
    <source>
        <dbReference type="Proteomes" id="UP001230915"/>
    </source>
</evidence>
<protein>
    <recommendedName>
        <fullName evidence="4">Outer membrane protein beta-barrel domain-containing protein</fullName>
    </recommendedName>
</protein>
<comment type="caution">
    <text evidence="2">The sequence shown here is derived from an EMBL/GenBank/DDBJ whole genome shotgun (WGS) entry which is preliminary data.</text>
</comment>
<dbReference type="EMBL" id="JAVHUL010000006">
    <property type="protein sequence ID" value="MDQ7916653.1"/>
    <property type="molecule type" value="Genomic_DNA"/>
</dbReference>